<sequence>MLSYWRSLANPGDFPTRNAIDPLSIPELLPYILLLDVENQDFRFRLVGEAVNARYGGQIKGQSLTELLEGKILAETLDEHFCCVGHIAPVFTRNTIYTIDSEDMKLYQRLILPLSGNGTDVESIAGVMHFEA</sequence>
<reference evidence="1 2" key="1">
    <citation type="submission" date="2019-06" db="EMBL/GenBank/DDBJ databases">
        <title>Whole genome sequence for Rhodospirillaceae sp. R148.</title>
        <authorList>
            <person name="Wang G."/>
        </authorList>
    </citation>
    <scope>NUCLEOTIDE SEQUENCE [LARGE SCALE GENOMIC DNA]</scope>
    <source>
        <strain evidence="1 2">R148</strain>
    </source>
</reference>
<name>A0A545TRA3_9PROT</name>
<dbReference type="AlphaFoldDB" id="A0A545TRA3"/>
<organism evidence="1 2">
    <name type="scientific">Denitrobaculum tricleocarpae</name>
    <dbReference type="NCBI Taxonomy" id="2591009"/>
    <lineage>
        <taxon>Bacteria</taxon>
        <taxon>Pseudomonadati</taxon>
        <taxon>Pseudomonadota</taxon>
        <taxon>Alphaproteobacteria</taxon>
        <taxon>Rhodospirillales</taxon>
        <taxon>Rhodospirillaceae</taxon>
        <taxon>Denitrobaculum</taxon>
    </lineage>
</organism>
<keyword evidence="2" id="KW-1185">Reference proteome</keyword>
<dbReference type="RefSeq" id="WP_142896935.1">
    <property type="nucleotide sequence ID" value="NZ_ML660055.1"/>
</dbReference>
<comment type="caution">
    <text evidence="1">The sequence shown here is derived from an EMBL/GenBank/DDBJ whole genome shotgun (WGS) entry which is preliminary data.</text>
</comment>
<dbReference type="Pfam" id="PF07310">
    <property type="entry name" value="PAS_5"/>
    <property type="match status" value="1"/>
</dbReference>
<gene>
    <name evidence="1" type="ORF">FKG95_13715</name>
</gene>
<dbReference type="OrthoDB" id="7347102at2"/>
<proteinExistence type="predicted"/>
<evidence type="ECO:0000313" key="1">
    <source>
        <dbReference type="EMBL" id="TQV79755.1"/>
    </source>
</evidence>
<accession>A0A545TRA3</accession>
<dbReference type="Proteomes" id="UP000315252">
    <property type="component" value="Unassembled WGS sequence"/>
</dbReference>
<protein>
    <submittedName>
        <fullName evidence="1">PAS domain-containing protein</fullName>
    </submittedName>
</protein>
<dbReference type="EMBL" id="VHSH01000004">
    <property type="protein sequence ID" value="TQV79755.1"/>
    <property type="molecule type" value="Genomic_DNA"/>
</dbReference>
<evidence type="ECO:0000313" key="2">
    <source>
        <dbReference type="Proteomes" id="UP000315252"/>
    </source>
</evidence>
<dbReference type="InterPro" id="IPR009922">
    <property type="entry name" value="DUF1457"/>
</dbReference>